<evidence type="ECO:0000313" key="13">
    <source>
        <dbReference type="EnsemblMetazoa" id="AALB002210-PA"/>
    </source>
</evidence>
<feature type="transmembrane region" description="Helical" evidence="9">
    <location>
        <begin position="307"/>
        <end position="326"/>
    </location>
</feature>
<keyword evidence="6 9" id="KW-0472">Membrane</keyword>
<feature type="transmembrane region" description="Helical" evidence="9">
    <location>
        <begin position="542"/>
        <end position="565"/>
    </location>
</feature>
<comment type="similarity">
    <text evidence="2">Belongs to the glutamate-gated ion channel (TC 1.A.10.1) family.</text>
</comment>
<protein>
    <recommendedName>
        <fullName evidence="15">Ionotropic glutamate receptor C-terminal domain-containing protein</fullName>
    </recommendedName>
</protein>
<dbReference type="AlphaFoldDB" id="A0A8W7JER4"/>
<comment type="subcellular location">
    <subcellularLocation>
        <location evidence="1">Cell membrane</location>
        <topology evidence="1">Multi-pass membrane protein</topology>
    </subcellularLocation>
</comment>
<evidence type="ECO:0000256" key="8">
    <source>
        <dbReference type="ARBA" id="ARBA00023180"/>
    </source>
</evidence>
<dbReference type="RefSeq" id="XP_035781912.1">
    <property type="nucleotide sequence ID" value="XM_035926019.1"/>
</dbReference>
<dbReference type="Proteomes" id="UP000069272">
    <property type="component" value="Chromosome 2R"/>
</dbReference>
<feature type="domain" description="Ionotropic glutamate receptor C-terminal" evidence="11">
    <location>
        <begin position="309"/>
        <end position="552"/>
    </location>
</feature>
<keyword evidence="4 9" id="KW-0812">Transmembrane</keyword>
<organism evidence="13 14">
    <name type="scientific">Anopheles albimanus</name>
    <name type="common">New world malaria mosquito</name>
    <dbReference type="NCBI Taxonomy" id="7167"/>
    <lineage>
        <taxon>Eukaryota</taxon>
        <taxon>Metazoa</taxon>
        <taxon>Ecdysozoa</taxon>
        <taxon>Arthropoda</taxon>
        <taxon>Hexapoda</taxon>
        <taxon>Insecta</taxon>
        <taxon>Pterygota</taxon>
        <taxon>Neoptera</taxon>
        <taxon>Endopterygota</taxon>
        <taxon>Diptera</taxon>
        <taxon>Nematocera</taxon>
        <taxon>Culicoidea</taxon>
        <taxon>Culicidae</taxon>
        <taxon>Anophelinae</taxon>
        <taxon>Anopheles</taxon>
    </lineage>
</organism>
<feature type="domain" description="Ionotropic receptor 75a N-terminal" evidence="12">
    <location>
        <begin position="25"/>
        <end position="216"/>
    </location>
</feature>
<feature type="signal peptide" evidence="10">
    <location>
        <begin position="1"/>
        <end position="23"/>
    </location>
</feature>
<dbReference type="EnsemblMetazoa" id="AALB002210-RA">
    <property type="protein sequence ID" value="AALB002210-PA"/>
    <property type="gene ID" value="AALB002210"/>
</dbReference>
<dbReference type="GeneID" id="118461101"/>
<reference evidence="13" key="2">
    <citation type="submission" date="2022-08" db="UniProtKB">
        <authorList>
            <consortium name="EnsemblMetazoa"/>
        </authorList>
    </citation>
    <scope>IDENTIFICATION</scope>
    <source>
        <strain evidence="13">STECLA/ALBI9_A</strain>
    </source>
</reference>
<dbReference type="PANTHER" id="PTHR42643">
    <property type="entry name" value="IONOTROPIC RECEPTOR 20A-RELATED"/>
    <property type="match status" value="1"/>
</dbReference>
<evidence type="ECO:0000259" key="11">
    <source>
        <dbReference type="Pfam" id="PF00060"/>
    </source>
</evidence>
<reference evidence="13 14" key="1">
    <citation type="journal article" date="2017" name="G3 (Bethesda)">
        <title>The Physical Genome Mapping of Anopheles albimanus Corrected Scaffold Misassemblies and Identified Interarm Rearrangements in Genus Anopheles.</title>
        <authorList>
            <person name="Artemov G.N."/>
            <person name="Peery A.N."/>
            <person name="Jiang X."/>
            <person name="Tu Z."/>
            <person name="Stegniy V.N."/>
            <person name="Sharakhova M.V."/>
            <person name="Sharakhov I.V."/>
        </authorList>
    </citation>
    <scope>NUCLEOTIDE SEQUENCE [LARGE SCALE GENOMIC DNA]</scope>
    <source>
        <strain evidence="13 14">ALBI9_A</strain>
    </source>
</reference>
<evidence type="ECO:0000256" key="10">
    <source>
        <dbReference type="SAM" id="SignalP"/>
    </source>
</evidence>
<evidence type="ECO:0000256" key="4">
    <source>
        <dbReference type="ARBA" id="ARBA00022692"/>
    </source>
</evidence>
<dbReference type="InterPro" id="IPR052192">
    <property type="entry name" value="Insect_Ionotropic_Sensory_Rcpt"/>
</dbReference>
<dbReference type="Gene3D" id="1.10.287.70">
    <property type="match status" value="1"/>
</dbReference>
<keyword evidence="5 9" id="KW-1133">Transmembrane helix</keyword>
<keyword evidence="10" id="KW-0732">Signal</keyword>
<keyword evidence="8" id="KW-0325">Glycoprotein</keyword>
<dbReference type="GO" id="GO:0015276">
    <property type="term" value="F:ligand-gated monoatomic ion channel activity"/>
    <property type="evidence" value="ECO:0007669"/>
    <property type="project" value="InterPro"/>
</dbReference>
<evidence type="ECO:0000256" key="6">
    <source>
        <dbReference type="ARBA" id="ARBA00023136"/>
    </source>
</evidence>
<accession>A0A8W7JER4</accession>
<evidence type="ECO:0000313" key="14">
    <source>
        <dbReference type="Proteomes" id="UP000069272"/>
    </source>
</evidence>
<dbReference type="InterPro" id="IPR057074">
    <property type="entry name" value="IR75A_N"/>
</dbReference>
<evidence type="ECO:0000256" key="3">
    <source>
        <dbReference type="ARBA" id="ARBA00022475"/>
    </source>
</evidence>
<evidence type="ECO:0000256" key="5">
    <source>
        <dbReference type="ARBA" id="ARBA00022989"/>
    </source>
</evidence>
<feature type="transmembrane region" description="Helical" evidence="9">
    <location>
        <begin position="367"/>
        <end position="391"/>
    </location>
</feature>
<evidence type="ECO:0000256" key="9">
    <source>
        <dbReference type="SAM" id="Phobius"/>
    </source>
</evidence>
<keyword evidence="7" id="KW-0675">Receptor</keyword>
<keyword evidence="14" id="KW-1185">Reference proteome</keyword>
<evidence type="ECO:0000259" key="12">
    <source>
        <dbReference type="Pfam" id="PF24576"/>
    </source>
</evidence>
<dbReference type="PANTHER" id="PTHR42643:SF33">
    <property type="entry name" value="GLUTAMATE RECEPTOR 2-LIKE PROTEIN"/>
    <property type="match status" value="1"/>
</dbReference>
<dbReference type="GO" id="GO:0050906">
    <property type="term" value="P:detection of stimulus involved in sensory perception"/>
    <property type="evidence" value="ECO:0007669"/>
    <property type="project" value="UniProtKB-ARBA"/>
</dbReference>
<dbReference type="SUPFAM" id="SSF53850">
    <property type="entry name" value="Periplasmic binding protein-like II"/>
    <property type="match status" value="1"/>
</dbReference>
<sequence>MGVAIWYVALLLSLFHSQSSVHASIRGQLLKEALDWRHVRVMSFLHCSHHHEESIKNARYLRQNFQGLMSTVELSEFNVGEFDAMLQFGHVPVGVALDCRCPEVERVLRDLSKRGYFNLESFSWFLLGTDGPQLAEAFLQDLNFTVSLSVTVMQRNTMSVESFSVFDAYAQWIEKDWQFFMLRIGMWHKVTGFQIWDNRSRYQRRRILNGIDLKGIRLQDEITPIEFMKEPNNIIALSMWSSFAQIHNISISTIATLEKIGLILIKANKENIQNFDYSAAAAAKSRTVVLFQHPQEASTRSIFLRPFSLALWLAIGAVFILVGLMIRKAQELQNKKHASFTTELLMVGVFCQQGFVGNVDTVSVRIMVLSVLIFTALLYQFYIAHIVGYLLMVQPKQMKSLEQLLENAFDIILEDSDEIVMYKNDITHKRSLDQMNVTQGMSLIKSNRKAIVCDQQRGYSAVNALFSDNDRCRLQEIVLFPEIPLHLALPKGSPYKDLFRVTLLKIIEHGVMQYEQRRWFADKPECAINEVKMPELNLDQTASVFQLVLIGVIGSMVVLLLEILINRLTSTDGFKQ</sequence>
<evidence type="ECO:0000256" key="1">
    <source>
        <dbReference type="ARBA" id="ARBA00004651"/>
    </source>
</evidence>
<dbReference type="GO" id="GO:0005886">
    <property type="term" value="C:plasma membrane"/>
    <property type="evidence" value="ECO:0007669"/>
    <property type="project" value="UniProtKB-SubCell"/>
</dbReference>
<evidence type="ECO:0008006" key="15">
    <source>
        <dbReference type="Google" id="ProtNLM"/>
    </source>
</evidence>
<feature type="transmembrane region" description="Helical" evidence="9">
    <location>
        <begin position="338"/>
        <end position="355"/>
    </location>
</feature>
<evidence type="ECO:0000256" key="2">
    <source>
        <dbReference type="ARBA" id="ARBA00008685"/>
    </source>
</evidence>
<dbReference type="InterPro" id="IPR001320">
    <property type="entry name" value="Iontro_rcpt_C"/>
</dbReference>
<proteinExistence type="inferred from homology"/>
<feature type="chain" id="PRO_5036489515" description="Ionotropic glutamate receptor C-terminal domain-containing protein" evidence="10">
    <location>
        <begin position="24"/>
        <end position="576"/>
    </location>
</feature>
<keyword evidence="3" id="KW-1003">Cell membrane</keyword>
<dbReference type="Pfam" id="PF00060">
    <property type="entry name" value="Lig_chan"/>
    <property type="match status" value="1"/>
</dbReference>
<evidence type="ECO:0000256" key="7">
    <source>
        <dbReference type="ARBA" id="ARBA00023170"/>
    </source>
</evidence>
<dbReference type="Pfam" id="PF24576">
    <property type="entry name" value="IR75A_N"/>
    <property type="match status" value="1"/>
</dbReference>
<name>A0A8W7JER4_ANOAL</name>